<dbReference type="InterPro" id="IPR001387">
    <property type="entry name" value="Cro/C1-type_HTH"/>
</dbReference>
<evidence type="ECO:0000313" key="4">
    <source>
        <dbReference type="EMBL" id="WJW66560.1"/>
    </source>
</evidence>
<dbReference type="GO" id="GO:0003677">
    <property type="term" value="F:DNA binding"/>
    <property type="evidence" value="ECO:0007669"/>
    <property type="project" value="InterPro"/>
</dbReference>
<dbReference type="EMBL" id="JACATZ010000001">
    <property type="protein sequence ID" value="NWJ44671.1"/>
    <property type="molecule type" value="Genomic_DNA"/>
</dbReference>
<evidence type="ECO:0000313" key="6">
    <source>
        <dbReference type="Proteomes" id="UP001431572"/>
    </source>
</evidence>
<dbReference type="InterPro" id="IPR010982">
    <property type="entry name" value="Lambda_DNA-bd_dom_sf"/>
</dbReference>
<accession>A0A8T7M049</accession>
<sequence length="228" mass="25353">MSSSEAFNFGRKIKELKKQHKKGYVDLTADLKISRDRIIQLEEGEREPTDVERQKFAAYYNLPLDEFTPQNPPQPAPSQAAPRLNNNPAPRPTQAAPGNFSPRPAISNPPASRPAPPAPRPTNKAEGKNSSDAKEGGEQSKPVMKYTAEQLGDIESAYLRKQRDLKVPLTFTFLNGKEFTGVVVDFTPFTVHIIDQETKQEIILRKLAMAFYRKADAFAEANEGKGGE</sequence>
<feature type="region of interest" description="Disordered" evidence="1">
    <location>
        <begin position="62"/>
        <end position="143"/>
    </location>
</feature>
<evidence type="ECO:0000259" key="2">
    <source>
        <dbReference type="SMART" id="SM00530"/>
    </source>
</evidence>
<dbReference type="SUPFAM" id="SSF47413">
    <property type="entry name" value="lambda repressor-like DNA-binding domains"/>
    <property type="match status" value="1"/>
</dbReference>
<dbReference type="EMBL" id="CP128399">
    <property type="protein sequence ID" value="WJW66560.1"/>
    <property type="molecule type" value="Genomic_DNA"/>
</dbReference>
<reference evidence="4" key="2">
    <citation type="journal article" date="2024" name="Nature">
        <title>Anoxygenic phototroph of the Chloroflexota uses a type I reaction centre.</title>
        <authorList>
            <person name="Tsuji J.M."/>
            <person name="Shaw N.A."/>
            <person name="Nagashima S."/>
            <person name="Venkiteswaran J.J."/>
            <person name="Schiff S.L."/>
            <person name="Watanabe T."/>
            <person name="Fukui M."/>
            <person name="Hanada S."/>
            <person name="Tank M."/>
            <person name="Neufeld J.D."/>
        </authorList>
    </citation>
    <scope>NUCLEOTIDE SEQUENCE</scope>
    <source>
        <strain evidence="4">L227-S17</strain>
    </source>
</reference>
<feature type="domain" description="HTH cro/C1-type" evidence="2">
    <location>
        <begin position="12"/>
        <end position="67"/>
    </location>
</feature>
<evidence type="ECO:0000313" key="3">
    <source>
        <dbReference type="EMBL" id="NWJ44671.1"/>
    </source>
</evidence>
<feature type="compositionally biased region" description="Basic and acidic residues" evidence="1">
    <location>
        <begin position="123"/>
        <end position="138"/>
    </location>
</feature>
<dbReference type="RefSeq" id="WP_341468449.1">
    <property type="nucleotide sequence ID" value="NZ_CP128399.1"/>
</dbReference>
<dbReference type="Gene3D" id="1.10.260.40">
    <property type="entry name" value="lambda repressor-like DNA-binding domains"/>
    <property type="match status" value="1"/>
</dbReference>
<keyword evidence="6" id="KW-1185">Reference proteome</keyword>
<proteinExistence type="predicted"/>
<dbReference type="Proteomes" id="UP001431572">
    <property type="component" value="Chromosome 1"/>
</dbReference>
<feature type="compositionally biased region" description="Low complexity" evidence="1">
    <location>
        <begin position="77"/>
        <end position="88"/>
    </location>
</feature>
<name>A0A8T7M049_9CHLR</name>
<feature type="compositionally biased region" description="Pro residues" evidence="1">
    <location>
        <begin position="111"/>
        <end position="120"/>
    </location>
</feature>
<dbReference type="AlphaFoldDB" id="A0A8T7M049"/>
<evidence type="ECO:0000313" key="5">
    <source>
        <dbReference type="Proteomes" id="UP000521676"/>
    </source>
</evidence>
<dbReference type="SMART" id="SM00530">
    <property type="entry name" value="HTH_XRE"/>
    <property type="match status" value="1"/>
</dbReference>
<reference evidence="3 5" key="1">
    <citation type="submission" date="2020-06" db="EMBL/GenBank/DDBJ databases">
        <title>Anoxygenic phototrophic Chloroflexota member uses a Type I reaction center.</title>
        <authorList>
            <person name="Tsuji J.M."/>
            <person name="Shaw N.A."/>
            <person name="Nagashima S."/>
            <person name="Venkiteswaran J."/>
            <person name="Schiff S.L."/>
            <person name="Hanada S."/>
            <person name="Tank M."/>
            <person name="Neufeld J.D."/>
        </authorList>
    </citation>
    <scope>NUCLEOTIDE SEQUENCE [LARGE SCALE GENOMIC DNA]</scope>
    <source>
        <strain evidence="3">L227-S17</strain>
    </source>
</reference>
<dbReference type="Proteomes" id="UP000521676">
    <property type="component" value="Unassembled WGS sequence"/>
</dbReference>
<gene>
    <name evidence="3" type="ORF">HXX08_02215</name>
    <name evidence="4" type="ORF">OZ401_002363</name>
</gene>
<dbReference type="CDD" id="cd00093">
    <property type="entry name" value="HTH_XRE"/>
    <property type="match status" value="1"/>
</dbReference>
<feature type="compositionally biased region" description="Low complexity" evidence="1">
    <location>
        <begin position="101"/>
        <end position="110"/>
    </location>
</feature>
<protein>
    <recommendedName>
        <fullName evidence="2">HTH cro/C1-type domain-containing protein</fullName>
    </recommendedName>
</protein>
<organism evidence="3 5">
    <name type="scientific">Candidatus Chlorohelix allophototropha</name>
    <dbReference type="NCBI Taxonomy" id="3003348"/>
    <lineage>
        <taxon>Bacteria</taxon>
        <taxon>Bacillati</taxon>
        <taxon>Chloroflexota</taxon>
        <taxon>Chloroflexia</taxon>
        <taxon>Candidatus Chloroheliales</taxon>
        <taxon>Candidatus Chloroheliaceae</taxon>
        <taxon>Candidatus Chlorohelix</taxon>
    </lineage>
</organism>
<evidence type="ECO:0000256" key="1">
    <source>
        <dbReference type="SAM" id="MobiDB-lite"/>
    </source>
</evidence>
<dbReference type="Gene3D" id="2.30.30.100">
    <property type="match status" value="1"/>
</dbReference>